<gene>
    <name evidence="8" type="primary">COX9</name>
    <name evidence="8" type="ORF">HK105_206013</name>
</gene>
<protein>
    <submittedName>
        <fullName evidence="8">Cytochrome c oxidase subunit 7A</fullName>
    </submittedName>
</protein>
<dbReference type="PANTHER" id="PTHR28264">
    <property type="entry name" value="CYTOCHROME C OXIDASE SUBUNIT 7A"/>
    <property type="match status" value="1"/>
</dbReference>
<keyword evidence="4 7" id="KW-1133">Transmembrane helix</keyword>
<evidence type="ECO:0000256" key="1">
    <source>
        <dbReference type="ARBA" id="ARBA00004273"/>
    </source>
</evidence>
<comment type="subcellular location">
    <subcellularLocation>
        <location evidence="1">Mitochondrion inner membrane</location>
    </subcellularLocation>
</comment>
<evidence type="ECO:0000256" key="5">
    <source>
        <dbReference type="ARBA" id="ARBA00023128"/>
    </source>
</evidence>
<accession>A0ABR4N4P6</accession>
<keyword evidence="9" id="KW-1185">Reference proteome</keyword>
<evidence type="ECO:0000256" key="6">
    <source>
        <dbReference type="ARBA" id="ARBA00023136"/>
    </source>
</evidence>
<evidence type="ECO:0000256" key="2">
    <source>
        <dbReference type="ARBA" id="ARBA00022692"/>
    </source>
</evidence>
<sequence length="67" mass="7825">MPIAPITGRFRGRFMRDIVGSITFGVGIAYAWWFTVSRPKFETWRAHDAKVRAELIAEKEAWLKEQQ</sequence>
<keyword evidence="3" id="KW-0999">Mitochondrion inner membrane</keyword>
<feature type="transmembrane region" description="Helical" evidence="7">
    <location>
        <begin position="18"/>
        <end position="35"/>
    </location>
</feature>
<evidence type="ECO:0000313" key="9">
    <source>
        <dbReference type="Proteomes" id="UP001527925"/>
    </source>
</evidence>
<evidence type="ECO:0000256" key="7">
    <source>
        <dbReference type="SAM" id="Phobius"/>
    </source>
</evidence>
<keyword evidence="2 7" id="KW-0812">Transmembrane</keyword>
<dbReference type="PANTHER" id="PTHR28264:SF1">
    <property type="entry name" value="CYTOCHROME C OXIDASE SUBUNIT 6C"/>
    <property type="match status" value="1"/>
</dbReference>
<dbReference type="CDD" id="cd22888">
    <property type="entry name" value="CcO_VIIa_fungal"/>
    <property type="match status" value="1"/>
</dbReference>
<keyword evidence="6 7" id="KW-0472">Membrane</keyword>
<dbReference type="EMBL" id="JADGIZ020000033">
    <property type="protein sequence ID" value="KAL2914446.1"/>
    <property type="molecule type" value="Genomic_DNA"/>
</dbReference>
<evidence type="ECO:0000256" key="3">
    <source>
        <dbReference type="ARBA" id="ARBA00022792"/>
    </source>
</evidence>
<evidence type="ECO:0000313" key="8">
    <source>
        <dbReference type="EMBL" id="KAL2914446.1"/>
    </source>
</evidence>
<evidence type="ECO:0000256" key="4">
    <source>
        <dbReference type="ARBA" id="ARBA00022989"/>
    </source>
</evidence>
<dbReference type="Proteomes" id="UP001527925">
    <property type="component" value="Unassembled WGS sequence"/>
</dbReference>
<keyword evidence="5" id="KW-0496">Mitochondrion</keyword>
<name>A0ABR4N4P6_9FUNG</name>
<organism evidence="8 9">
    <name type="scientific">Polyrhizophydium stewartii</name>
    <dbReference type="NCBI Taxonomy" id="2732419"/>
    <lineage>
        <taxon>Eukaryota</taxon>
        <taxon>Fungi</taxon>
        <taxon>Fungi incertae sedis</taxon>
        <taxon>Chytridiomycota</taxon>
        <taxon>Chytridiomycota incertae sedis</taxon>
        <taxon>Chytridiomycetes</taxon>
        <taxon>Rhizophydiales</taxon>
        <taxon>Rhizophydiales incertae sedis</taxon>
        <taxon>Polyrhizophydium</taxon>
    </lineage>
</organism>
<proteinExistence type="predicted"/>
<comment type="caution">
    <text evidence="8">The sequence shown here is derived from an EMBL/GenBank/DDBJ whole genome shotgun (WGS) entry which is preliminary data.</text>
</comment>
<reference evidence="8 9" key="1">
    <citation type="submission" date="2023-09" db="EMBL/GenBank/DDBJ databases">
        <title>Pangenome analysis of Batrachochytrium dendrobatidis and related Chytrids.</title>
        <authorList>
            <person name="Yacoub M.N."/>
            <person name="Stajich J.E."/>
            <person name="James T.Y."/>
        </authorList>
    </citation>
    <scope>NUCLEOTIDE SEQUENCE [LARGE SCALE GENOMIC DNA]</scope>
    <source>
        <strain evidence="8 9">JEL0888</strain>
    </source>
</reference>